<name>A0A8J7NT60_ATRSP</name>
<dbReference type="EMBL" id="JAAWVO010043183">
    <property type="protein sequence ID" value="MBN3319115.1"/>
    <property type="molecule type" value="Genomic_DNA"/>
</dbReference>
<proteinExistence type="predicted"/>
<dbReference type="CDD" id="cd11677">
    <property type="entry name" value="Gemin7"/>
    <property type="match status" value="1"/>
</dbReference>
<comment type="caution">
    <text evidence="3">The sequence shown here is derived from an EMBL/GenBank/DDBJ whole genome shotgun (WGS) entry which is preliminary data.</text>
</comment>
<feature type="non-terminal residue" evidence="3">
    <location>
        <position position="338"/>
    </location>
</feature>
<evidence type="ECO:0000313" key="3">
    <source>
        <dbReference type="EMBL" id="MBN3319115.1"/>
    </source>
</evidence>
<sequence length="338" mass="37258">MKPQVSRSECESHKSWRDEIDWDGGEGGGLQRQRQGWAFPLAGDEEGHPEPTSQPSPHSGWQHFHKEKLQESCSNCEPVRLEDRRQSLSRPSSAPPAVHHICLCLFHALGPPPSWPRTSRPWQHRHNPLGACPPGVSDGPGPRLCCRYRLLYHRKHDTTLVDSGNESTELQKEHILLSTHSTGLHCAAHALFLMYVRPGSRTRQDTSGTEAAPGVAAPRRGAMKTPVSVLRLPRGPDADGRGFDPTSARFQALSAAGQPGREQRARSELRERYLRSLLAMAGSPVRFSMYGGVRVAATFGASDVDILNFQVAELQTPLGVQRAAVLRCPDIVSYSLEL</sequence>
<dbReference type="InterPro" id="IPR024642">
    <property type="entry name" value="SUZ-C"/>
</dbReference>
<reference evidence="3" key="1">
    <citation type="journal article" date="2021" name="Cell">
        <title>Tracing the genetic footprints of vertebrate landing in non-teleost ray-finned fishes.</title>
        <authorList>
            <person name="Bi X."/>
            <person name="Wang K."/>
            <person name="Yang L."/>
            <person name="Pan H."/>
            <person name="Jiang H."/>
            <person name="Wei Q."/>
            <person name="Fang M."/>
            <person name="Yu H."/>
            <person name="Zhu C."/>
            <person name="Cai Y."/>
            <person name="He Y."/>
            <person name="Gan X."/>
            <person name="Zeng H."/>
            <person name="Yu D."/>
            <person name="Zhu Y."/>
            <person name="Jiang H."/>
            <person name="Qiu Q."/>
            <person name="Yang H."/>
            <person name="Zhang Y.E."/>
            <person name="Wang W."/>
            <person name="Zhu M."/>
            <person name="He S."/>
            <person name="Zhang G."/>
        </authorList>
    </citation>
    <scope>NUCLEOTIDE SEQUENCE</scope>
    <source>
        <strain evidence="3">Allg_001</strain>
    </source>
</reference>
<dbReference type="InterPro" id="IPR020338">
    <property type="entry name" value="SMN_gemin7"/>
</dbReference>
<gene>
    <name evidence="3" type="primary">Gemin7</name>
    <name evidence="3" type="ORF">GTO95_0009013</name>
</gene>
<dbReference type="PANTHER" id="PTHR14679:SF1">
    <property type="entry name" value="GEM-ASSOCIATED PROTEIN 7"/>
    <property type="match status" value="1"/>
</dbReference>
<dbReference type="GO" id="GO:0034719">
    <property type="term" value="C:SMN-Sm protein complex"/>
    <property type="evidence" value="ECO:0007669"/>
    <property type="project" value="InterPro"/>
</dbReference>
<dbReference type="GO" id="GO:0000387">
    <property type="term" value="P:spliceosomal snRNP assembly"/>
    <property type="evidence" value="ECO:0007669"/>
    <property type="project" value="TreeGrafter"/>
</dbReference>
<keyword evidence="4" id="KW-1185">Reference proteome</keyword>
<dbReference type="Proteomes" id="UP000736164">
    <property type="component" value="Unassembled WGS sequence"/>
</dbReference>
<dbReference type="AlphaFoldDB" id="A0A8J7NT60"/>
<evidence type="ECO:0000256" key="1">
    <source>
        <dbReference type="SAM" id="MobiDB-lite"/>
    </source>
</evidence>
<dbReference type="PROSITE" id="PS51938">
    <property type="entry name" value="SUZ_C"/>
    <property type="match status" value="1"/>
</dbReference>
<feature type="compositionally biased region" description="Basic and acidic residues" evidence="1">
    <location>
        <begin position="8"/>
        <end position="19"/>
    </location>
</feature>
<feature type="region of interest" description="Disordered" evidence="1">
    <location>
        <begin position="201"/>
        <end position="222"/>
    </location>
</feature>
<dbReference type="PANTHER" id="PTHR14679">
    <property type="entry name" value="GEM-ASSOCIATED PROTEIN 7"/>
    <property type="match status" value="1"/>
</dbReference>
<feature type="non-terminal residue" evidence="3">
    <location>
        <position position="1"/>
    </location>
</feature>
<dbReference type="Pfam" id="PF11095">
    <property type="entry name" value="Gemin7"/>
    <property type="match status" value="1"/>
</dbReference>
<protein>
    <submittedName>
        <fullName evidence="3">GEMI7 protein</fullName>
    </submittedName>
</protein>
<evidence type="ECO:0000313" key="4">
    <source>
        <dbReference type="Proteomes" id="UP000736164"/>
    </source>
</evidence>
<feature type="compositionally biased region" description="Low complexity" evidence="1">
    <location>
        <begin position="211"/>
        <end position="220"/>
    </location>
</feature>
<accession>A0A8J7NT60</accession>
<dbReference type="Gene3D" id="2.30.30.100">
    <property type="match status" value="1"/>
</dbReference>
<feature type="region of interest" description="Disordered" evidence="1">
    <location>
        <begin position="1"/>
        <end position="64"/>
    </location>
</feature>
<organism evidence="3 4">
    <name type="scientific">Atractosteus spatula</name>
    <name type="common">Alligator gar</name>
    <name type="synonym">Lepisosteus spatula</name>
    <dbReference type="NCBI Taxonomy" id="7917"/>
    <lineage>
        <taxon>Eukaryota</taxon>
        <taxon>Metazoa</taxon>
        <taxon>Chordata</taxon>
        <taxon>Craniata</taxon>
        <taxon>Vertebrata</taxon>
        <taxon>Euteleostomi</taxon>
        <taxon>Actinopterygii</taxon>
        <taxon>Neopterygii</taxon>
        <taxon>Holostei</taxon>
        <taxon>Semionotiformes</taxon>
        <taxon>Lepisosteidae</taxon>
        <taxon>Atractosteus</taxon>
    </lineage>
</organism>
<evidence type="ECO:0000259" key="2">
    <source>
        <dbReference type="PROSITE" id="PS51938"/>
    </source>
</evidence>
<feature type="domain" description="SUZ-C" evidence="2">
    <location>
        <begin position="195"/>
        <end position="247"/>
    </location>
</feature>